<dbReference type="EMBL" id="JAQIFT010000040">
    <property type="protein sequence ID" value="MDA3731646.1"/>
    <property type="molecule type" value="Genomic_DNA"/>
</dbReference>
<gene>
    <name evidence="2" type="ORF">PBV87_09175</name>
</gene>
<keyword evidence="1" id="KW-0812">Transmembrane</keyword>
<organism evidence="2 3">
    <name type="scientific">Holtiella tumoricola</name>
    <dbReference type="NCBI Taxonomy" id="3018743"/>
    <lineage>
        <taxon>Bacteria</taxon>
        <taxon>Bacillati</taxon>
        <taxon>Bacillota</taxon>
        <taxon>Clostridia</taxon>
        <taxon>Lachnospirales</taxon>
        <taxon>Cellulosilyticaceae</taxon>
        <taxon>Holtiella</taxon>
    </lineage>
</organism>
<protein>
    <submittedName>
        <fullName evidence="2">Uncharacterized protein</fullName>
    </submittedName>
</protein>
<keyword evidence="1" id="KW-0472">Membrane</keyword>
<feature type="transmembrane region" description="Helical" evidence="1">
    <location>
        <begin position="68"/>
        <end position="88"/>
    </location>
</feature>
<evidence type="ECO:0000313" key="2">
    <source>
        <dbReference type="EMBL" id="MDA3731646.1"/>
    </source>
</evidence>
<comment type="caution">
    <text evidence="2">The sequence shown here is derived from an EMBL/GenBank/DDBJ whole genome shotgun (WGS) entry which is preliminary data.</text>
</comment>
<reference evidence="2" key="1">
    <citation type="journal article" date="2023" name="Int. J. Syst. Evol. Microbiol.">
        <title>&lt;i&gt;Holtiella tumoricola&lt;/i&gt; gen. nov. sp. nov., isolated from a human clinical sample.</title>
        <authorList>
            <person name="Allen-Vercoe E."/>
            <person name="Daigneault M.C."/>
            <person name="Vancuren S.J."/>
            <person name="Cochrane K."/>
            <person name="O'Neal L.L."/>
            <person name="Sankaranarayanan K."/>
            <person name="Lawson P.A."/>
        </authorList>
    </citation>
    <scope>NUCLEOTIDE SEQUENCE</scope>
    <source>
        <strain evidence="2">CC70A</strain>
    </source>
</reference>
<dbReference type="Proteomes" id="UP001169242">
    <property type="component" value="Unassembled WGS sequence"/>
</dbReference>
<name>A0AA42DMI6_9FIRM</name>
<keyword evidence="3" id="KW-1185">Reference proteome</keyword>
<dbReference type="RefSeq" id="WP_271012008.1">
    <property type="nucleotide sequence ID" value="NZ_JAQIFT010000040.1"/>
</dbReference>
<sequence>MKGGENLKYIKPIYIFILLMLLGSFLTISSYDLGSHAGTKKITTKNSNGSTSLSYQTNTDKISASIDAYKSLGCVVLLIGGIGVISVLPKKN</sequence>
<keyword evidence="1" id="KW-1133">Transmembrane helix</keyword>
<accession>A0AA42DMI6</accession>
<evidence type="ECO:0000256" key="1">
    <source>
        <dbReference type="SAM" id="Phobius"/>
    </source>
</evidence>
<proteinExistence type="predicted"/>
<evidence type="ECO:0000313" key="3">
    <source>
        <dbReference type="Proteomes" id="UP001169242"/>
    </source>
</evidence>
<feature type="transmembrane region" description="Helical" evidence="1">
    <location>
        <begin position="12"/>
        <end position="31"/>
    </location>
</feature>
<dbReference type="AlphaFoldDB" id="A0AA42DMI6"/>